<dbReference type="Pfam" id="PF00535">
    <property type="entry name" value="Glycos_transf_2"/>
    <property type="match status" value="1"/>
</dbReference>
<evidence type="ECO:0000313" key="3">
    <source>
        <dbReference type="Proteomes" id="UP001197974"/>
    </source>
</evidence>
<reference evidence="2 3" key="1">
    <citation type="submission" date="2023-06" db="EMBL/GenBank/DDBJ databases">
        <title>Five Gram-positive bacteria isolated from mangrove sediments in Shenzhen, Guangdong, China.</title>
        <authorList>
            <person name="Yu S."/>
            <person name="Zheng W."/>
            <person name="Huang Y."/>
        </authorList>
    </citation>
    <scope>NUCLEOTIDE SEQUENCE [LARGE SCALE GENOMIC DNA]</scope>
    <source>
        <strain evidence="2 3">SaN35-3</strain>
    </source>
</reference>
<dbReference type="Proteomes" id="UP001197974">
    <property type="component" value="Chromosome"/>
</dbReference>
<sequence>MKESIEKGKVTVILTSYNKPKTVTSAIESVMNQSYKNWELFIMDDSSNIQTHNEIRRIIGSLTQPSDKRIFFYNSMVKDQDRYKTTRYATLINQAIELSSGEFITYLTDDNYYLKNRLQVMVQHLNRYPKFETVYSKQVIKFLDARGKVLKERIRGTKGILNKPQNKVDHCSVMHRRVLCERIKKRYGSCWDDDSSNWHNGDAAFWDRMVKYSPFYPIDEVLDICFKTPHSFQTLNAYVPSDLPNGIVIKDMSNQFFLIEDGSRRLIEIDKFKHNYNHNVAVNIPDPILLKYPIGEPINTKIFNEPNLFPNYRFVFEEETRKVYFTENHQIRRIRSQNLKKHFNLTHSNMIDLKKQFIKKFPIGPDVEWEIVNSKSIMDGLLYKFKLNYYVAQNHKLCLIPNKILKRLKYHEGRAILLNRILVDRMEKGVPFNWNVKRY</sequence>
<dbReference type="EC" id="2.4.-.-" evidence="2"/>
<dbReference type="EMBL" id="CP129013">
    <property type="protein sequence ID" value="WLR42965.1"/>
    <property type="molecule type" value="Genomic_DNA"/>
</dbReference>
<dbReference type="GO" id="GO:0016757">
    <property type="term" value="F:glycosyltransferase activity"/>
    <property type="evidence" value="ECO:0007669"/>
    <property type="project" value="UniProtKB-KW"/>
</dbReference>
<organism evidence="2 3">
    <name type="scientific">Bacillus carboniphilus</name>
    <dbReference type="NCBI Taxonomy" id="86663"/>
    <lineage>
        <taxon>Bacteria</taxon>
        <taxon>Bacillati</taxon>
        <taxon>Bacillota</taxon>
        <taxon>Bacilli</taxon>
        <taxon>Bacillales</taxon>
        <taxon>Bacillaceae</taxon>
        <taxon>Bacillus</taxon>
    </lineage>
</organism>
<gene>
    <name evidence="2" type="ORF">LC087_01730</name>
</gene>
<dbReference type="PANTHER" id="PTHR43685:SF2">
    <property type="entry name" value="GLYCOSYLTRANSFERASE 2-LIKE DOMAIN-CONTAINING PROTEIN"/>
    <property type="match status" value="1"/>
</dbReference>
<dbReference type="InterPro" id="IPR050834">
    <property type="entry name" value="Glycosyltransf_2"/>
</dbReference>
<dbReference type="SUPFAM" id="SSF53448">
    <property type="entry name" value="Nucleotide-diphospho-sugar transferases"/>
    <property type="match status" value="1"/>
</dbReference>
<name>A0ABY9JZE0_9BACI</name>
<keyword evidence="2" id="KW-0328">Glycosyltransferase</keyword>
<feature type="domain" description="Glycosyltransferase 2-like" evidence="1">
    <location>
        <begin position="11"/>
        <end position="179"/>
    </location>
</feature>
<dbReference type="CDD" id="cd00761">
    <property type="entry name" value="Glyco_tranf_GTA_type"/>
    <property type="match status" value="1"/>
</dbReference>
<dbReference type="RefSeq" id="WP_226538782.1">
    <property type="nucleotide sequence ID" value="NZ_CP129013.1"/>
</dbReference>
<keyword evidence="3" id="KW-1185">Reference proteome</keyword>
<evidence type="ECO:0000259" key="1">
    <source>
        <dbReference type="Pfam" id="PF00535"/>
    </source>
</evidence>
<proteinExistence type="predicted"/>
<dbReference type="PANTHER" id="PTHR43685">
    <property type="entry name" value="GLYCOSYLTRANSFERASE"/>
    <property type="match status" value="1"/>
</dbReference>
<accession>A0ABY9JZE0</accession>
<dbReference type="InterPro" id="IPR001173">
    <property type="entry name" value="Glyco_trans_2-like"/>
</dbReference>
<dbReference type="Gene3D" id="3.90.550.10">
    <property type="entry name" value="Spore Coat Polysaccharide Biosynthesis Protein SpsA, Chain A"/>
    <property type="match status" value="1"/>
</dbReference>
<protein>
    <submittedName>
        <fullName evidence="2">Glycosyltransferase family 2 protein</fullName>
        <ecNumber evidence="2">2.4.-.-</ecNumber>
    </submittedName>
</protein>
<keyword evidence="2" id="KW-0808">Transferase</keyword>
<dbReference type="InterPro" id="IPR029044">
    <property type="entry name" value="Nucleotide-diphossugar_trans"/>
</dbReference>
<evidence type="ECO:0000313" key="2">
    <source>
        <dbReference type="EMBL" id="WLR42965.1"/>
    </source>
</evidence>